<evidence type="ECO:0000256" key="5">
    <source>
        <dbReference type="SAM" id="Coils"/>
    </source>
</evidence>
<keyword evidence="3" id="KW-0238">DNA-binding</keyword>
<keyword evidence="2" id="KW-0805">Transcription regulation</keyword>
<dbReference type="PRINTS" id="PR00039">
    <property type="entry name" value="HTHLYSR"/>
</dbReference>
<evidence type="ECO:0000256" key="2">
    <source>
        <dbReference type="ARBA" id="ARBA00023015"/>
    </source>
</evidence>
<dbReference type="AlphaFoldDB" id="A0A5R8KJ16"/>
<evidence type="ECO:0000256" key="4">
    <source>
        <dbReference type="ARBA" id="ARBA00023163"/>
    </source>
</evidence>
<dbReference type="Pfam" id="PF00126">
    <property type="entry name" value="HTH_1"/>
    <property type="match status" value="1"/>
</dbReference>
<dbReference type="PANTHER" id="PTHR30346:SF28">
    <property type="entry name" value="HTH-TYPE TRANSCRIPTIONAL REGULATOR CYNR"/>
    <property type="match status" value="1"/>
</dbReference>
<dbReference type="SUPFAM" id="SSF46785">
    <property type="entry name" value="Winged helix' DNA-binding domain"/>
    <property type="match status" value="1"/>
</dbReference>
<dbReference type="InterPro" id="IPR005119">
    <property type="entry name" value="LysR_subst-bd"/>
</dbReference>
<evidence type="ECO:0000259" key="6">
    <source>
        <dbReference type="PROSITE" id="PS50931"/>
    </source>
</evidence>
<dbReference type="Proteomes" id="UP000306196">
    <property type="component" value="Unassembled WGS sequence"/>
</dbReference>
<organism evidence="7 8">
    <name type="scientific">Phragmitibacter flavus</name>
    <dbReference type="NCBI Taxonomy" id="2576071"/>
    <lineage>
        <taxon>Bacteria</taxon>
        <taxon>Pseudomonadati</taxon>
        <taxon>Verrucomicrobiota</taxon>
        <taxon>Verrucomicrobiia</taxon>
        <taxon>Verrucomicrobiales</taxon>
        <taxon>Verrucomicrobiaceae</taxon>
        <taxon>Phragmitibacter</taxon>
    </lineage>
</organism>
<dbReference type="GO" id="GO:0003677">
    <property type="term" value="F:DNA binding"/>
    <property type="evidence" value="ECO:0007669"/>
    <property type="project" value="UniProtKB-KW"/>
</dbReference>
<dbReference type="Pfam" id="PF03466">
    <property type="entry name" value="LysR_substrate"/>
    <property type="match status" value="1"/>
</dbReference>
<evidence type="ECO:0000256" key="3">
    <source>
        <dbReference type="ARBA" id="ARBA00023125"/>
    </source>
</evidence>
<sequence>MELRHLRYFVAVAEEQNVTRAALRLHVTQPPLTRQIQDLEAELGIALFRRTGKSIHLTDAGNLFLREARAVLNRAEAAVRNLQSSLQRSQIELNIGYAPSPTVEILPKVLRRFNKRNQEVKMTLHDLSSPEMVSGMNDGSLDASFMMKPPKRLARGLNFVPLKTYPIAVATSPLHPLAKKRRIEIADILKHPLVGYSRIQYPDYHEFLRRIVGTGTYRKLQFAKECDSGMTLIAAIESGKGVAITSSSLGATAGKRLVLIPIHPAPSPAVVGLAYPSKNFNPTRALQRLIDSALAVAET</sequence>
<dbReference type="InterPro" id="IPR036388">
    <property type="entry name" value="WH-like_DNA-bd_sf"/>
</dbReference>
<evidence type="ECO:0000313" key="7">
    <source>
        <dbReference type="EMBL" id="TLD72250.1"/>
    </source>
</evidence>
<dbReference type="FunFam" id="1.10.10.10:FF:000001">
    <property type="entry name" value="LysR family transcriptional regulator"/>
    <property type="match status" value="1"/>
</dbReference>
<keyword evidence="5" id="KW-0175">Coiled coil</keyword>
<dbReference type="OrthoDB" id="5317428at2"/>
<evidence type="ECO:0000313" key="8">
    <source>
        <dbReference type="Proteomes" id="UP000306196"/>
    </source>
</evidence>
<gene>
    <name evidence="7" type="ORF">FEM03_02520</name>
</gene>
<comment type="caution">
    <text evidence="7">The sequence shown here is derived from an EMBL/GenBank/DDBJ whole genome shotgun (WGS) entry which is preliminary data.</text>
</comment>
<dbReference type="CDD" id="cd08414">
    <property type="entry name" value="PBP2_LTTR_aromatics_like"/>
    <property type="match status" value="1"/>
</dbReference>
<dbReference type="Gene3D" id="1.10.10.10">
    <property type="entry name" value="Winged helix-like DNA-binding domain superfamily/Winged helix DNA-binding domain"/>
    <property type="match status" value="1"/>
</dbReference>
<feature type="domain" description="HTH lysR-type" evidence="6">
    <location>
        <begin position="1"/>
        <end position="58"/>
    </location>
</feature>
<feature type="coiled-coil region" evidence="5">
    <location>
        <begin position="65"/>
        <end position="92"/>
    </location>
</feature>
<dbReference type="Gene3D" id="3.40.190.10">
    <property type="entry name" value="Periplasmic binding protein-like II"/>
    <property type="match status" value="2"/>
</dbReference>
<keyword evidence="8" id="KW-1185">Reference proteome</keyword>
<comment type="similarity">
    <text evidence="1">Belongs to the LysR transcriptional regulatory family.</text>
</comment>
<dbReference type="PANTHER" id="PTHR30346">
    <property type="entry name" value="TRANSCRIPTIONAL DUAL REGULATOR HCAR-RELATED"/>
    <property type="match status" value="1"/>
</dbReference>
<name>A0A5R8KJ16_9BACT</name>
<protein>
    <submittedName>
        <fullName evidence="7">LysR family transcriptional regulator</fullName>
    </submittedName>
</protein>
<dbReference type="RefSeq" id="WP_138084606.1">
    <property type="nucleotide sequence ID" value="NZ_VAUV01000002.1"/>
</dbReference>
<reference evidence="7 8" key="1">
    <citation type="submission" date="2019-05" db="EMBL/GenBank/DDBJ databases">
        <title>Verrucobacter flavum gen. nov., sp. nov. a new member of the family Verrucomicrobiaceae.</title>
        <authorList>
            <person name="Szuroczki S."/>
            <person name="Abbaszade G."/>
            <person name="Szabo A."/>
            <person name="Felfoldi T."/>
            <person name="Schumann P."/>
            <person name="Boka K."/>
            <person name="Keki Z."/>
            <person name="Toumi M."/>
            <person name="Toth E."/>
        </authorList>
    </citation>
    <scope>NUCLEOTIDE SEQUENCE [LARGE SCALE GENOMIC DNA]</scope>
    <source>
        <strain evidence="7 8">MG-N-17</strain>
    </source>
</reference>
<dbReference type="GO" id="GO:0032993">
    <property type="term" value="C:protein-DNA complex"/>
    <property type="evidence" value="ECO:0007669"/>
    <property type="project" value="TreeGrafter"/>
</dbReference>
<keyword evidence="4" id="KW-0804">Transcription</keyword>
<dbReference type="PROSITE" id="PS50931">
    <property type="entry name" value="HTH_LYSR"/>
    <property type="match status" value="1"/>
</dbReference>
<evidence type="ECO:0000256" key="1">
    <source>
        <dbReference type="ARBA" id="ARBA00009437"/>
    </source>
</evidence>
<dbReference type="InterPro" id="IPR036390">
    <property type="entry name" value="WH_DNA-bd_sf"/>
</dbReference>
<dbReference type="InterPro" id="IPR000847">
    <property type="entry name" value="LysR_HTH_N"/>
</dbReference>
<dbReference type="EMBL" id="VAUV01000002">
    <property type="protein sequence ID" value="TLD72250.1"/>
    <property type="molecule type" value="Genomic_DNA"/>
</dbReference>
<dbReference type="GO" id="GO:0003700">
    <property type="term" value="F:DNA-binding transcription factor activity"/>
    <property type="evidence" value="ECO:0007669"/>
    <property type="project" value="InterPro"/>
</dbReference>
<dbReference type="SUPFAM" id="SSF53850">
    <property type="entry name" value="Periplasmic binding protein-like II"/>
    <property type="match status" value="1"/>
</dbReference>
<proteinExistence type="inferred from homology"/>
<accession>A0A5R8KJ16</accession>